<accession>A0A645H0J7</accession>
<protein>
    <submittedName>
        <fullName evidence="1">Uncharacterized protein</fullName>
    </submittedName>
</protein>
<organism evidence="1">
    <name type="scientific">bioreactor metagenome</name>
    <dbReference type="NCBI Taxonomy" id="1076179"/>
    <lineage>
        <taxon>unclassified sequences</taxon>
        <taxon>metagenomes</taxon>
        <taxon>ecological metagenomes</taxon>
    </lineage>
</organism>
<dbReference type="AlphaFoldDB" id="A0A645H0J7"/>
<sequence length="44" mass="5052">MPANLLARNNDVRGGKFDGAVKRLADMDEAQLKKIYDQRDFEKI</sequence>
<dbReference type="EMBL" id="VSSQ01084089">
    <property type="protein sequence ID" value="MPN32210.1"/>
    <property type="molecule type" value="Genomic_DNA"/>
</dbReference>
<name>A0A645H0J7_9ZZZZ</name>
<proteinExistence type="predicted"/>
<comment type="caution">
    <text evidence="1">The sequence shown here is derived from an EMBL/GenBank/DDBJ whole genome shotgun (WGS) entry which is preliminary data.</text>
</comment>
<gene>
    <name evidence="1" type="ORF">SDC9_179686</name>
</gene>
<evidence type="ECO:0000313" key="1">
    <source>
        <dbReference type="EMBL" id="MPN32210.1"/>
    </source>
</evidence>
<reference evidence="1" key="1">
    <citation type="submission" date="2019-08" db="EMBL/GenBank/DDBJ databases">
        <authorList>
            <person name="Kucharzyk K."/>
            <person name="Murdoch R.W."/>
            <person name="Higgins S."/>
            <person name="Loffler F."/>
        </authorList>
    </citation>
    <scope>NUCLEOTIDE SEQUENCE</scope>
</reference>